<dbReference type="PROSITE" id="PS51257">
    <property type="entry name" value="PROKAR_LIPOPROTEIN"/>
    <property type="match status" value="1"/>
</dbReference>
<reference evidence="1 2" key="1">
    <citation type="submission" date="2024-10" db="EMBL/GenBank/DDBJ databases">
        <title>The Natural Products Discovery Center: Release of the First 8490 Sequenced Strains for Exploring Actinobacteria Biosynthetic Diversity.</title>
        <authorList>
            <person name="Kalkreuter E."/>
            <person name="Kautsar S.A."/>
            <person name="Yang D."/>
            <person name="Bader C.D."/>
            <person name="Teijaro C.N."/>
            <person name="Fluegel L."/>
            <person name="Davis C.M."/>
            <person name="Simpson J.R."/>
            <person name="Lauterbach L."/>
            <person name="Steele A.D."/>
            <person name="Gui C."/>
            <person name="Meng S."/>
            <person name="Li G."/>
            <person name="Viehrig K."/>
            <person name="Ye F."/>
            <person name="Su P."/>
            <person name="Kiefer A.F."/>
            <person name="Nichols A."/>
            <person name="Cepeda A.J."/>
            <person name="Yan W."/>
            <person name="Fan B."/>
            <person name="Jiang Y."/>
            <person name="Adhikari A."/>
            <person name="Zheng C.-J."/>
            <person name="Schuster L."/>
            <person name="Cowan T.M."/>
            <person name="Smanski M.J."/>
            <person name="Chevrette M.G."/>
            <person name="De Carvalho L.P.S."/>
            <person name="Shen B."/>
        </authorList>
    </citation>
    <scope>NUCLEOTIDE SEQUENCE [LARGE SCALE GENOMIC DNA]</scope>
    <source>
        <strain evidence="1 2">NPDC051599</strain>
    </source>
</reference>
<proteinExistence type="predicted"/>
<dbReference type="Proteomes" id="UP001612415">
    <property type="component" value="Unassembled WGS sequence"/>
</dbReference>
<evidence type="ECO:0000313" key="1">
    <source>
        <dbReference type="EMBL" id="MFI5673456.1"/>
    </source>
</evidence>
<sequence length="96" mass="9965">MREAGESGTKVVAAGASALGCEVSSGDERRRITQGEQGRVVWTSGITPLGATIEGAGGEVVQMGPLVADSGRLFLQLIADMRLDQRLDPVDVARGL</sequence>
<comment type="caution">
    <text evidence="1">The sequence shown here is derived from an EMBL/GenBank/DDBJ whole genome shotgun (WGS) entry which is preliminary data.</text>
</comment>
<protein>
    <submittedName>
        <fullName evidence="1">Uncharacterized protein</fullName>
    </submittedName>
</protein>
<keyword evidence="2" id="KW-1185">Reference proteome</keyword>
<dbReference type="RefSeq" id="WP_398654479.1">
    <property type="nucleotide sequence ID" value="NZ_JBITDC010000001.1"/>
</dbReference>
<organism evidence="1 2">
    <name type="scientific">Streptomyces cellulosae</name>
    <dbReference type="NCBI Taxonomy" id="1968"/>
    <lineage>
        <taxon>Bacteria</taxon>
        <taxon>Bacillati</taxon>
        <taxon>Actinomycetota</taxon>
        <taxon>Actinomycetes</taxon>
        <taxon>Kitasatosporales</taxon>
        <taxon>Streptomycetaceae</taxon>
        <taxon>Streptomyces</taxon>
    </lineage>
</organism>
<dbReference type="EMBL" id="JBITDC010000001">
    <property type="protein sequence ID" value="MFI5673456.1"/>
    <property type="molecule type" value="Genomic_DNA"/>
</dbReference>
<evidence type="ECO:0000313" key="2">
    <source>
        <dbReference type="Proteomes" id="UP001612415"/>
    </source>
</evidence>
<gene>
    <name evidence="1" type="ORF">ACIA8P_02125</name>
</gene>
<accession>A0ABW7XU87</accession>
<name>A0ABW7XU87_STRCE</name>